<organism evidence="2 3">
    <name type="scientific">Ricinus communis</name>
    <name type="common">Castor bean</name>
    <dbReference type="NCBI Taxonomy" id="3988"/>
    <lineage>
        <taxon>Eukaryota</taxon>
        <taxon>Viridiplantae</taxon>
        <taxon>Streptophyta</taxon>
        <taxon>Embryophyta</taxon>
        <taxon>Tracheophyta</taxon>
        <taxon>Spermatophyta</taxon>
        <taxon>Magnoliopsida</taxon>
        <taxon>eudicotyledons</taxon>
        <taxon>Gunneridae</taxon>
        <taxon>Pentapetalae</taxon>
        <taxon>rosids</taxon>
        <taxon>fabids</taxon>
        <taxon>Malpighiales</taxon>
        <taxon>Euphorbiaceae</taxon>
        <taxon>Acalyphoideae</taxon>
        <taxon>Acalypheae</taxon>
        <taxon>Ricinus</taxon>
    </lineage>
</organism>
<dbReference type="OrthoDB" id="1138362at2759"/>
<evidence type="ECO:0000313" key="3">
    <source>
        <dbReference type="Proteomes" id="UP000008311"/>
    </source>
</evidence>
<keyword evidence="3" id="KW-1185">Reference proteome</keyword>
<reference evidence="3" key="1">
    <citation type="journal article" date="2010" name="Nat. Biotechnol.">
        <title>Draft genome sequence of the oilseed species Ricinus communis.</title>
        <authorList>
            <person name="Chan A.P."/>
            <person name="Crabtree J."/>
            <person name="Zhao Q."/>
            <person name="Lorenzi H."/>
            <person name="Orvis J."/>
            <person name="Puiu D."/>
            <person name="Melake-Berhan A."/>
            <person name="Jones K.M."/>
            <person name="Redman J."/>
            <person name="Chen G."/>
            <person name="Cahoon E.B."/>
            <person name="Gedil M."/>
            <person name="Stanke M."/>
            <person name="Haas B.J."/>
            <person name="Wortman J.R."/>
            <person name="Fraser-Liggett C.M."/>
            <person name="Ravel J."/>
            <person name="Rabinowicz P.D."/>
        </authorList>
    </citation>
    <scope>NUCLEOTIDE SEQUENCE [LARGE SCALE GENOMIC DNA]</scope>
    <source>
        <strain evidence="3">cv. Hale</strain>
    </source>
</reference>
<feature type="chain" id="PRO_5012067728" evidence="1">
    <location>
        <begin position="16"/>
        <end position="108"/>
    </location>
</feature>
<proteinExistence type="predicted"/>
<keyword evidence="1" id="KW-0732">Signal</keyword>
<dbReference type="KEGG" id="rcu:8289113"/>
<dbReference type="EMBL" id="EQ974054">
    <property type="protein sequence ID" value="EEF34693.1"/>
    <property type="molecule type" value="Genomic_DNA"/>
</dbReference>
<protein>
    <submittedName>
        <fullName evidence="2">Uncharacterized protein</fullName>
    </submittedName>
</protein>
<feature type="signal peptide" evidence="1">
    <location>
        <begin position="1"/>
        <end position="15"/>
    </location>
</feature>
<dbReference type="InParanoid" id="B9SNX5"/>
<dbReference type="eggNOG" id="ENOG502SE12">
    <property type="taxonomic scope" value="Eukaryota"/>
</dbReference>
<gene>
    <name evidence="2" type="ORF">RCOM_0582960</name>
</gene>
<name>B9SNX5_RICCO</name>
<evidence type="ECO:0000256" key="1">
    <source>
        <dbReference type="SAM" id="SignalP"/>
    </source>
</evidence>
<accession>B9SNX5</accession>
<dbReference type="OMA" id="PMRKLSM"/>
<evidence type="ECO:0000313" key="2">
    <source>
        <dbReference type="EMBL" id="EEF34693.1"/>
    </source>
</evidence>
<sequence length="108" mass="12676">MKLLLLVIFYLLATSLYFFSHNISSVPSPSAMVLTGRRSLRERRMLPLDHGIGHHKDKVLDENRKQMTFQEHFREQEHDSRNDLEIVYLIDYNGVTTHPVPTPKHPRP</sequence>
<dbReference type="AlphaFoldDB" id="B9SNX5"/>
<dbReference type="Proteomes" id="UP000008311">
    <property type="component" value="Unassembled WGS sequence"/>
</dbReference>